<dbReference type="EMBL" id="AMZH03003358">
    <property type="protein sequence ID" value="RRT72588.1"/>
    <property type="molecule type" value="Genomic_DNA"/>
</dbReference>
<protein>
    <submittedName>
        <fullName evidence="2">Uncharacterized protein</fullName>
    </submittedName>
</protein>
<comment type="caution">
    <text evidence="2">The sequence shown here is derived from an EMBL/GenBank/DDBJ whole genome shotgun (WGS) entry which is preliminary data.</text>
</comment>
<reference evidence="2 3" key="1">
    <citation type="journal article" date="2014" name="Agronomy (Basel)">
        <title>A Draft Genome Sequence for Ensete ventricosum, the Drought-Tolerant Tree Against Hunger.</title>
        <authorList>
            <person name="Harrison J."/>
            <person name="Moore K.A."/>
            <person name="Paszkiewicz K."/>
            <person name="Jones T."/>
            <person name="Grant M."/>
            <person name="Ambacheew D."/>
            <person name="Muzemil S."/>
            <person name="Studholme D.J."/>
        </authorList>
    </citation>
    <scope>NUCLEOTIDE SEQUENCE [LARGE SCALE GENOMIC DNA]</scope>
</reference>
<evidence type="ECO:0000313" key="2">
    <source>
        <dbReference type="EMBL" id="RRT72588.1"/>
    </source>
</evidence>
<sequence length="168" mass="18562">MPGDTHGNPPVDPIVLIRNNNNSSKRIIARENKSPNLDALTETEDIGVGDVALLEEAVADRAVDLLLIDIFHGHLPPDLPLRARHTIAEDLDPILGPRMWSPTIRSHPTLGPRDRPQFSFRPLVSPRGEEEAREKKERLLGFKRAGEAVKGKPVLETEKDALLKALSS</sequence>
<dbReference type="Proteomes" id="UP000287651">
    <property type="component" value="Unassembled WGS sequence"/>
</dbReference>
<evidence type="ECO:0000313" key="3">
    <source>
        <dbReference type="Proteomes" id="UP000287651"/>
    </source>
</evidence>
<dbReference type="AlphaFoldDB" id="A0A427A8N9"/>
<gene>
    <name evidence="2" type="ORF">B296_00019769</name>
</gene>
<organism evidence="2 3">
    <name type="scientific">Ensete ventricosum</name>
    <name type="common">Abyssinian banana</name>
    <name type="synonym">Musa ensete</name>
    <dbReference type="NCBI Taxonomy" id="4639"/>
    <lineage>
        <taxon>Eukaryota</taxon>
        <taxon>Viridiplantae</taxon>
        <taxon>Streptophyta</taxon>
        <taxon>Embryophyta</taxon>
        <taxon>Tracheophyta</taxon>
        <taxon>Spermatophyta</taxon>
        <taxon>Magnoliopsida</taxon>
        <taxon>Liliopsida</taxon>
        <taxon>Zingiberales</taxon>
        <taxon>Musaceae</taxon>
        <taxon>Ensete</taxon>
    </lineage>
</organism>
<proteinExistence type="predicted"/>
<feature type="region of interest" description="Disordered" evidence="1">
    <location>
        <begin position="105"/>
        <end position="135"/>
    </location>
</feature>
<evidence type="ECO:0000256" key="1">
    <source>
        <dbReference type="SAM" id="MobiDB-lite"/>
    </source>
</evidence>
<name>A0A427A8N9_ENSVE</name>
<accession>A0A427A8N9</accession>